<evidence type="ECO:0000313" key="4">
    <source>
        <dbReference type="Proteomes" id="UP001208570"/>
    </source>
</evidence>
<dbReference type="PANTHER" id="PTHR13618:SF1">
    <property type="entry name" value="PROTEIN ROGDI HOMOLOG"/>
    <property type="match status" value="1"/>
</dbReference>
<comment type="similarity">
    <text evidence="1">Belongs to the rogdi family.</text>
</comment>
<dbReference type="InterPro" id="IPR028241">
    <property type="entry name" value="RAVE2/Rogdi"/>
</dbReference>
<accession>A0AAD9JMD9</accession>
<evidence type="ECO:0008006" key="5">
    <source>
        <dbReference type="Google" id="ProtNLM"/>
    </source>
</evidence>
<dbReference type="AlphaFoldDB" id="A0AAD9JMD9"/>
<reference evidence="3" key="1">
    <citation type="journal article" date="2023" name="Mol. Biol. Evol.">
        <title>Third-Generation Sequencing Reveals the Adaptive Role of the Epigenome in Three Deep-Sea Polychaetes.</title>
        <authorList>
            <person name="Perez M."/>
            <person name="Aroh O."/>
            <person name="Sun Y."/>
            <person name="Lan Y."/>
            <person name="Juniper S.K."/>
            <person name="Young C.R."/>
            <person name="Angers B."/>
            <person name="Qian P.Y."/>
        </authorList>
    </citation>
    <scope>NUCLEOTIDE SEQUENCE</scope>
    <source>
        <strain evidence="3">P08H-3</strain>
    </source>
</reference>
<dbReference type="GO" id="GO:0043291">
    <property type="term" value="C:RAVE complex"/>
    <property type="evidence" value="ECO:0007669"/>
    <property type="project" value="TreeGrafter"/>
</dbReference>
<dbReference type="EMBL" id="JAODUP010000247">
    <property type="protein sequence ID" value="KAK2155150.1"/>
    <property type="molecule type" value="Genomic_DNA"/>
</dbReference>
<dbReference type="Pfam" id="PF10259">
    <property type="entry name" value="Rogdi_lz"/>
    <property type="match status" value="1"/>
</dbReference>
<sequence length="351" mass="40108">MEEELDAEIDVLQKEYDWLLKEEVHSTLEELQVILAEACRRFPVQINTEDDSVAKAEKFLLVCPNGVSQIKCVVTLLADHICEADLTLRISKQQTTIINSKISPEMPWRVHQIQDAGNHLLHSLAKVEAHEPDYKFETGRQVIKLLDSVTESLHRGRSALALPRKRTLEELVKNPVLKAFKPQLPNDIIVSFYVQAQKLILAVYQLYVNSAQKIDIQARHQVECSVPWLNDVLVLFTLALQHIQQLRDKLVVFQQYAAESKFLNTAHLDLDQTAQSEQRSSSVPNLELITGHQKHSKDLSDSGDNLLTTNKQHHQETSQITKSDVEIMLDMPPKNFERQPHLTHVTHLIDL</sequence>
<proteinExistence type="inferred from homology"/>
<gene>
    <name evidence="3" type="ORF">LSH36_247g01004</name>
</gene>
<evidence type="ECO:0000256" key="1">
    <source>
        <dbReference type="ARBA" id="ARBA00005535"/>
    </source>
</evidence>
<dbReference type="PANTHER" id="PTHR13618">
    <property type="entry name" value="LEUCINE ZIPPER CONTAINING TRANSCRIPTION FACTOR LZF1"/>
    <property type="match status" value="1"/>
</dbReference>
<evidence type="ECO:0000256" key="2">
    <source>
        <dbReference type="SAM" id="MobiDB-lite"/>
    </source>
</evidence>
<dbReference type="Proteomes" id="UP001208570">
    <property type="component" value="Unassembled WGS sequence"/>
</dbReference>
<comment type="caution">
    <text evidence="3">The sequence shown here is derived from an EMBL/GenBank/DDBJ whole genome shotgun (WGS) entry which is preliminary data.</text>
</comment>
<feature type="region of interest" description="Disordered" evidence="2">
    <location>
        <begin position="293"/>
        <end position="320"/>
    </location>
</feature>
<keyword evidence="4" id="KW-1185">Reference proteome</keyword>
<name>A0AAD9JMD9_9ANNE</name>
<organism evidence="3 4">
    <name type="scientific">Paralvinella palmiformis</name>
    <dbReference type="NCBI Taxonomy" id="53620"/>
    <lineage>
        <taxon>Eukaryota</taxon>
        <taxon>Metazoa</taxon>
        <taxon>Spiralia</taxon>
        <taxon>Lophotrochozoa</taxon>
        <taxon>Annelida</taxon>
        <taxon>Polychaeta</taxon>
        <taxon>Sedentaria</taxon>
        <taxon>Canalipalpata</taxon>
        <taxon>Terebellida</taxon>
        <taxon>Terebelliformia</taxon>
        <taxon>Alvinellidae</taxon>
        <taxon>Paralvinella</taxon>
    </lineage>
</organism>
<evidence type="ECO:0000313" key="3">
    <source>
        <dbReference type="EMBL" id="KAK2155150.1"/>
    </source>
</evidence>
<protein>
    <recommendedName>
        <fullName evidence="5">Protein rogdi</fullName>
    </recommendedName>
</protein>